<keyword evidence="5" id="KW-0597">Phosphoprotein</keyword>
<keyword evidence="10" id="KW-0832">Ubl conjugation</keyword>
<dbReference type="Gene3D" id="1.10.8.10">
    <property type="entry name" value="DNA helicase RuvA subunit, C-terminal domain"/>
    <property type="match status" value="1"/>
</dbReference>
<dbReference type="InterPro" id="IPR054109">
    <property type="entry name" value="UBA_8"/>
</dbReference>
<dbReference type="Pfam" id="PF22566">
    <property type="entry name" value="UBA_8"/>
    <property type="match status" value="1"/>
</dbReference>
<dbReference type="InterPro" id="IPR038765">
    <property type="entry name" value="Papain-like_cys_pep_sf"/>
</dbReference>
<dbReference type="InterPro" id="IPR001394">
    <property type="entry name" value="Peptidase_C19_UCH"/>
</dbReference>
<evidence type="ECO:0000313" key="14">
    <source>
        <dbReference type="Proteomes" id="UP000694387"/>
    </source>
</evidence>
<dbReference type="SMART" id="SM00726">
    <property type="entry name" value="UIM"/>
    <property type="match status" value="1"/>
</dbReference>
<evidence type="ECO:0000256" key="10">
    <source>
        <dbReference type="ARBA" id="ARBA00022843"/>
    </source>
</evidence>
<keyword evidence="7" id="KW-0833">Ubl conjugation pathway</keyword>
<dbReference type="GO" id="GO:0016579">
    <property type="term" value="P:protein deubiquitination"/>
    <property type="evidence" value="ECO:0007669"/>
    <property type="project" value="InterPro"/>
</dbReference>
<dbReference type="InterPro" id="IPR003903">
    <property type="entry name" value="UIM_dom"/>
</dbReference>
<dbReference type="Gene3D" id="6.10.250.1720">
    <property type="match status" value="1"/>
</dbReference>
<evidence type="ECO:0000256" key="8">
    <source>
        <dbReference type="ARBA" id="ARBA00022801"/>
    </source>
</evidence>
<comment type="catalytic activity">
    <reaction evidence="1">
        <text>Thiol-dependent hydrolysis of ester, thioester, amide, peptide and isopeptide bonds formed by the C-terminal Gly of ubiquitin (a 76-residue protein attached to proteins as an intracellular targeting signal).</text>
        <dbReference type="EC" id="3.4.19.12"/>
    </reaction>
</comment>
<evidence type="ECO:0000256" key="7">
    <source>
        <dbReference type="ARBA" id="ARBA00022786"/>
    </source>
</evidence>
<dbReference type="Ensembl" id="ENSEAST00005072679.1">
    <property type="protein sequence ID" value="ENSEASP00005034929.1"/>
    <property type="gene ID" value="ENSEASG00005027996.1"/>
</dbReference>
<dbReference type="GO" id="GO:0006508">
    <property type="term" value="P:proteolysis"/>
    <property type="evidence" value="ECO:0007669"/>
    <property type="project" value="UniProtKB-KW"/>
</dbReference>
<evidence type="ECO:0000313" key="13">
    <source>
        <dbReference type="Ensembl" id="ENSEASP00005034929.1"/>
    </source>
</evidence>
<dbReference type="AlphaFoldDB" id="A0A9L0IB15"/>
<organism evidence="13 14">
    <name type="scientific">Equus asinus</name>
    <name type="common">Donkey</name>
    <name type="synonym">Equus africanus asinus</name>
    <dbReference type="NCBI Taxonomy" id="9793"/>
    <lineage>
        <taxon>Eukaryota</taxon>
        <taxon>Metazoa</taxon>
        <taxon>Chordata</taxon>
        <taxon>Craniata</taxon>
        <taxon>Vertebrata</taxon>
        <taxon>Euteleostomi</taxon>
        <taxon>Mammalia</taxon>
        <taxon>Eutheria</taxon>
        <taxon>Laurasiatheria</taxon>
        <taxon>Perissodactyla</taxon>
        <taxon>Equidae</taxon>
        <taxon>Equus</taxon>
    </lineage>
</organism>
<evidence type="ECO:0000256" key="11">
    <source>
        <dbReference type="ARBA" id="ARBA00023242"/>
    </source>
</evidence>
<reference evidence="13" key="2">
    <citation type="submission" date="2025-08" db="UniProtKB">
        <authorList>
            <consortium name="Ensembl"/>
        </authorList>
    </citation>
    <scope>IDENTIFICATION</scope>
</reference>
<proteinExistence type="predicted"/>
<keyword evidence="9" id="KW-0788">Thiol protease</keyword>
<dbReference type="PROSITE" id="PS50235">
    <property type="entry name" value="USP_3"/>
    <property type="match status" value="1"/>
</dbReference>
<evidence type="ECO:0000256" key="9">
    <source>
        <dbReference type="ARBA" id="ARBA00022807"/>
    </source>
</evidence>
<evidence type="ECO:0000256" key="2">
    <source>
        <dbReference type="ARBA" id="ARBA00004123"/>
    </source>
</evidence>
<dbReference type="InterPro" id="IPR028889">
    <property type="entry name" value="USP"/>
</dbReference>
<dbReference type="PROSITE" id="PS00972">
    <property type="entry name" value="USP_1"/>
    <property type="match status" value="1"/>
</dbReference>
<evidence type="ECO:0000259" key="12">
    <source>
        <dbReference type="PROSITE" id="PS50235"/>
    </source>
</evidence>
<accession>A0A9L0IB15</accession>
<name>A0A9L0IB15_EQUAS</name>
<dbReference type="SUPFAM" id="SSF46934">
    <property type="entry name" value="UBA-like"/>
    <property type="match status" value="1"/>
</dbReference>
<evidence type="ECO:0000256" key="5">
    <source>
        <dbReference type="ARBA" id="ARBA00022553"/>
    </source>
</evidence>
<keyword evidence="4" id="KW-1017">Isopeptide bond</keyword>
<evidence type="ECO:0000256" key="6">
    <source>
        <dbReference type="ARBA" id="ARBA00022670"/>
    </source>
</evidence>
<dbReference type="PROSITE" id="PS50330">
    <property type="entry name" value="UIM"/>
    <property type="match status" value="1"/>
</dbReference>
<dbReference type="GeneTree" id="ENSGT00390000007992"/>
<comment type="subcellular location">
    <subcellularLocation>
        <location evidence="2">Nucleus</location>
    </subcellularLocation>
</comment>
<dbReference type="GO" id="GO:0005634">
    <property type="term" value="C:nucleus"/>
    <property type="evidence" value="ECO:0007669"/>
    <property type="project" value="UniProtKB-SubCell"/>
</dbReference>
<dbReference type="InterPro" id="IPR018200">
    <property type="entry name" value="USP_CS"/>
</dbReference>
<dbReference type="InterPro" id="IPR009060">
    <property type="entry name" value="UBA-like_sf"/>
</dbReference>
<feature type="domain" description="USP" evidence="12">
    <location>
        <begin position="169"/>
        <end position="247"/>
    </location>
</feature>
<dbReference type="SUPFAM" id="SSF54001">
    <property type="entry name" value="Cysteine proteinases"/>
    <property type="match status" value="1"/>
</dbReference>
<keyword evidence="14" id="KW-1185">Reference proteome</keyword>
<evidence type="ECO:0000256" key="4">
    <source>
        <dbReference type="ARBA" id="ARBA00022499"/>
    </source>
</evidence>
<dbReference type="FunFam" id="1.10.8.10:FF:000023">
    <property type="entry name" value="Putative ubiquitin carboxyl-terminal hydrolase 25"/>
    <property type="match status" value="1"/>
</dbReference>
<dbReference type="GO" id="GO:0004843">
    <property type="term" value="F:cysteine-type deubiquitinase activity"/>
    <property type="evidence" value="ECO:0007669"/>
    <property type="project" value="UniProtKB-EC"/>
</dbReference>
<dbReference type="Gene3D" id="3.90.70.10">
    <property type="entry name" value="Cysteine proteinases"/>
    <property type="match status" value="1"/>
</dbReference>
<dbReference type="Pfam" id="PF00443">
    <property type="entry name" value="UCH"/>
    <property type="match status" value="1"/>
</dbReference>
<keyword evidence="6" id="KW-0645">Protease</keyword>
<dbReference type="InterPro" id="IPR054108">
    <property type="entry name" value="USP25/28_UIM"/>
</dbReference>
<dbReference type="CDD" id="cd14354">
    <property type="entry name" value="UBA_UBP25"/>
    <property type="match status" value="1"/>
</dbReference>
<sequence>MTVEQNVLQQSAAQKHQQTFLNQLREITGINDAQILQQALKDSNGNLELAVAFLTAKNAKTPQQEETTYYQTALPGNDRYISVGSQADANVIDLTGDDKDDLQRAIALSLAESNRAFRETGITDEEQAISRVLEASIAENKACLKRTPTEVWRDSRNPYDRKRQDKAPVGLKNVGNTCWFSAVIQSLFNLLDFRRLVLNYKPPSHAQDLPRNQKKIGPKLISVASLPLFIFSSKPQYTVVYYSCRSF</sequence>
<keyword evidence="8" id="KW-0378">Hydrolase</keyword>
<evidence type="ECO:0000256" key="3">
    <source>
        <dbReference type="ARBA" id="ARBA00012759"/>
    </source>
</evidence>
<dbReference type="Proteomes" id="UP000694387">
    <property type="component" value="Chromosome 3"/>
</dbReference>
<keyword evidence="11" id="KW-0539">Nucleus</keyword>
<evidence type="ECO:0000256" key="1">
    <source>
        <dbReference type="ARBA" id="ARBA00000707"/>
    </source>
</evidence>
<protein>
    <recommendedName>
        <fullName evidence="3">ubiquitinyl hydrolase 1</fullName>
        <ecNumber evidence="3">3.4.19.12</ecNumber>
    </recommendedName>
</protein>
<reference evidence="13 14" key="1">
    <citation type="journal article" date="2020" name="Nat. Commun.">
        <title>Donkey genomes provide new insights into domestication and selection for coat color.</title>
        <authorList>
            <person name="Wang"/>
            <person name="C."/>
            <person name="Li"/>
            <person name="H."/>
            <person name="Guo"/>
            <person name="Y."/>
            <person name="Huang"/>
            <person name="J."/>
            <person name="Sun"/>
            <person name="Y."/>
            <person name="Min"/>
            <person name="J."/>
            <person name="Wang"/>
            <person name="J."/>
            <person name="Fang"/>
            <person name="X."/>
            <person name="Zhao"/>
            <person name="Z."/>
            <person name="Wang"/>
            <person name="S."/>
            <person name="Zhang"/>
            <person name="Y."/>
            <person name="Liu"/>
            <person name="Q."/>
            <person name="Jiang"/>
            <person name="Q."/>
            <person name="Wang"/>
            <person name="X."/>
            <person name="Guo"/>
            <person name="Y."/>
            <person name="Yang"/>
            <person name="C."/>
            <person name="Wang"/>
            <person name="Y."/>
            <person name="Tian"/>
            <person name="F."/>
            <person name="Zhuang"/>
            <person name="G."/>
            <person name="Fan"/>
            <person name="Y."/>
            <person name="Gao"/>
            <person name="Q."/>
            <person name="Li"/>
            <person name="Y."/>
            <person name="Ju"/>
            <person name="Z."/>
            <person name="Li"/>
            <person name="J."/>
            <person name="Li"/>
            <person name="R."/>
            <person name="Hou"/>
            <person name="M."/>
            <person name="Yang"/>
            <person name="G."/>
            <person name="Liu"/>
            <person name="G."/>
            <person name="Liu"/>
            <person name="W."/>
            <person name="Guo"/>
            <person name="J."/>
            <person name="Pan"/>
            <person name="S."/>
            <person name="Fan"/>
            <person name="G."/>
            <person name="Zhang"/>
            <person name="W."/>
            <person name="Zhang"/>
            <person name="R."/>
            <person name="Yu"/>
            <person name="J."/>
            <person name="Zhang"/>
            <person name="X."/>
            <person name="Yin"/>
            <person name="Q."/>
            <person name="Ji"/>
            <person name="C."/>
            <person name="Jin"/>
            <person name="Y."/>
            <person name="Yue"/>
            <person name="G."/>
            <person name="Liu"/>
            <person name="M."/>
            <person name="Xu"/>
            <person name="J."/>
            <person name="Liu"/>
            <person name="S."/>
            <person name="Jordana"/>
            <person name="J."/>
            <person name="Noce"/>
            <person name="A."/>
            <person name="Amills"/>
            <person name="M."/>
            <person name="Wu"/>
            <person name="D.D."/>
            <person name="Li"/>
            <person name="S."/>
            <person name="Zhou"/>
            <person name="X. and Zhong"/>
            <person name="J."/>
        </authorList>
    </citation>
    <scope>NUCLEOTIDE SEQUENCE [LARGE SCALE GENOMIC DNA]</scope>
</reference>
<reference evidence="13" key="3">
    <citation type="submission" date="2025-09" db="UniProtKB">
        <authorList>
            <consortium name="Ensembl"/>
        </authorList>
    </citation>
    <scope>IDENTIFICATION</scope>
</reference>
<dbReference type="EC" id="3.4.19.12" evidence="3"/>
<dbReference type="Pfam" id="PF21909">
    <property type="entry name" value="USP_UIM_N"/>
    <property type="match status" value="1"/>
</dbReference>